<dbReference type="AlphaFoldDB" id="A0AAW3TWD0"/>
<dbReference type="EMBL" id="JACIDB010000013">
    <property type="protein sequence ID" value="MBB3877297.1"/>
    <property type="molecule type" value="Genomic_DNA"/>
</dbReference>
<evidence type="ECO:0000313" key="2">
    <source>
        <dbReference type="Proteomes" id="UP000528945"/>
    </source>
</evidence>
<keyword evidence="2" id="KW-1185">Reference proteome</keyword>
<evidence type="ECO:0000313" key="1">
    <source>
        <dbReference type="EMBL" id="MBB3877297.1"/>
    </source>
</evidence>
<organism evidence="1 2">
    <name type="scientific">Sphingomonas aquatilis</name>
    <dbReference type="NCBI Taxonomy" id="93063"/>
    <lineage>
        <taxon>Bacteria</taxon>
        <taxon>Pseudomonadati</taxon>
        <taxon>Pseudomonadota</taxon>
        <taxon>Alphaproteobacteria</taxon>
        <taxon>Sphingomonadales</taxon>
        <taxon>Sphingomonadaceae</taxon>
        <taxon>Sphingomonas</taxon>
    </lineage>
</organism>
<comment type="caution">
    <text evidence="1">The sequence shown here is derived from an EMBL/GenBank/DDBJ whole genome shotgun (WGS) entry which is preliminary data.</text>
</comment>
<gene>
    <name evidence="1" type="ORF">GGR47_003565</name>
</gene>
<reference evidence="1 2" key="1">
    <citation type="submission" date="2020-08" db="EMBL/GenBank/DDBJ databases">
        <title>Genomic Encyclopedia of Type Strains, Phase IV (KMG-IV): sequencing the most valuable type-strain genomes for metagenomic binning, comparative biology and taxonomic classification.</title>
        <authorList>
            <person name="Goeker M."/>
        </authorList>
    </citation>
    <scope>NUCLEOTIDE SEQUENCE [LARGE SCALE GENOMIC DNA]</scope>
    <source>
        <strain evidence="1 2">DSM 15581</strain>
    </source>
</reference>
<dbReference type="RefSeq" id="WP_183949602.1">
    <property type="nucleotide sequence ID" value="NZ_JACIDB010000013.1"/>
</dbReference>
<proteinExistence type="predicted"/>
<protein>
    <submittedName>
        <fullName evidence="1">Uncharacterized protein</fullName>
    </submittedName>
</protein>
<dbReference type="Proteomes" id="UP000528945">
    <property type="component" value="Unassembled WGS sequence"/>
</dbReference>
<name>A0AAW3TWD0_9SPHN</name>
<accession>A0AAW3TWD0</accession>
<sequence length="149" mass="16370">MAYSRDSQRAKVKALVQQQRGNLYSSGHQNLNMALPVEAIDQIDRLKKRYNLRSRDAVVARVIAKSHATLTPEAFTLRATDGAVVLKRISPIVPNELAGYVKRIQQQFRNIPYGPLFEMMLATVGADLTIPPGLPADTIEATAVPTSDA</sequence>